<dbReference type="Proteomes" id="UP000580856">
    <property type="component" value="Unassembled WGS sequence"/>
</dbReference>
<feature type="transmembrane region" description="Helical" evidence="6">
    <location>
        <begin position="195"/>
        <end position="217"/>
    </location>
</feature>
<accession>A0A846QRV7</accession>
<evidence type="ECO:0000256" key="2">
    <source>
        <dbReference type="ARBA" id="ARBA00010544"/>
    </source>
</evidence>
<dbReference type="AlphaFoldDB" id="A0A846QRV7"/>
<protein>
    <submittedName>
        <fullName evidence="7">Heme exporter protein B</fullName>
    </submittedName>
</protein>
<evidence type="ECO:0000256" key="3">
    <source>
        <dbReference type="ARBA" id="ARBA00022692"/>
    </source>
</evidence>
<keyword evidence="5 6" id="KW-0472">Membrane</keyword>
<dbReference type="InterPro" id="IPR003544">
    <property type="entry name" value="Cyt_c_biogenesis_CcmB"/>
</dbReference>
<feature type="transmembrane region" description="Helical" evidence="6">
    <location>
        <begin position="15"/>
        <end position="37"/>
    </location>
</feature>
<proteinExistence type="inferred from homology"/>
<evidence type="ECO:0000256" key="6">
    <source>
        <dbReference type="SAM" id="Phobius"/>
    </source>
</evidence>
<comment type="similarity">
    <text evidence="2">Belongs to the CcmB/CycW/HelB family.</text>
</comment>
<evidence type="ECO:0000313" key="8">
    <source>
        <dbReference type="Proteomes" id="UP000580856"/>
    </source>
</evidence>
<feature type="transmembrane region" description="Helical" evidence="6">
    <location>
        <begin position="133"/>
        <end position="154"/>
    </location>
</feature>
<dbReference type="Pfam" id="PF03379">
    <property type="entry name" value="CcmB"/>
    <property type="match status" value="1"/>
</dbReference>
<dbReference type="GO" id="GO:0017004">
    <property type="term" value="P:cytochrome complex assembly"/>
    <property type="evidence" value="ECO:0007669"/>
    <property type="project" value="InterPro"/>
</dbReference>
<evidence type="ECO:0000256" key="1">
    <source>
        <dbReference type="ARBA" id="ARBA00004141"/>
    </source>
</evidence>
<evidence type="ECO:0000313" key="7">
    <source>
        <dbReference type="EMBL" id="NJB67399.1"/>
    </source>
</evidence>
<dbReference type="GO" id="GO:0016020">
    <property type="term" value="C:membrane"/>
    <property type="evidence" value="ECO:0007669"/>
    <property type="project" value="UniProtKB-SubCell"/>
</dbReference>
<reference evidence="7 8" key="1">
    <citation type="submission" date="2020-03" db="EMBL/GenBank/DDBJ databases">
        <title>Genomic Encyclopedia of Type Strains, Phase IV (KMG-IV): sequencing the most valuable type-strain genomes for metagenomic binning, comparative biology and taxonomic classification.</title>
        <authorList>
            <person name="Goeker M."/>
        </authorList>
    </citation>
    <scope>NUCLEOTIDE SEQUENCE [LARGE SCALE GENOMIC DNA]</scope>
    <source>
        <strain evidence="7 8">DSM 24233</strain>
    </source>
</reference>
<evidence type="ECO:0000256" key="4">
    <source>
        <dbReference type="ARBA" id="ARBA00022989"/>
    </source>
</evidence>
<keyword evidence="3 6" id="KW-0812">Transmembrane</keyword>
<feature type="transmembrane region" description="Helical" evidence="6">
    <location>
        <begin position="95"/>
        <end position="121"/>
    </location>
</feature>
<gene>
    <name evidence="7" type="ORF">GGQ74_001039</name>
</gene>
<name>A0A846QRV7_9BACT</name>
<dbReference type="RefSeq" id="WP_167940458.1">
    <property type="nucleotide sequence ID" value="NZ_JAATJA010000001.1"/>
</dbReference>
<feature type="transmembrane region" description="Helical" evidence="6">
    <location>
        <begin position="49"/>
        <end position="74"/>
    </location>
</feature>
<dbReference type="EMBL" id="JAATJA010000001">
    <property type="protein sequence ID" value="NJB67399.1"/>
    <property type="molecule type" value="Genomic_DNA"/>
</dbReference>
<dbReference type="GO" id="GO:0015232">
    <property type="term" value="F:heme transmembrane transporter activity"/>
    <property type="evidence" value="ECO:0007669"/>
    <property type="project" value="InterPro"/>
</dbReference>
<sequence>MIAQSMTIARKDLRLVLAGGVGLAQPVLLGLLLIFVFSTSRPPGELVPAQAAAGIFWLASCFSQVLIFNTLYGLEEVNGARMALLLSPISVHAVWLGKAVAGFLLLLASQLVFLPAAVVFLGQDLHAGFAMPLATLFAVDWGVVVLGALLGALAQGQAARESLLTLILFPLLIPLLLAGVTIGGAYFSAAPTGGLTGWLGLAAGFDALFTGAALFLFPHVYGMEE</sequence>
<dbReference type="PRINTS" id="PR01414">
    <property type="entry name" value="CCMBBIOGNSIS"/>
</dbReference>
<keyword evidence="8" id="KW-1185">Reference proteome</keyword>
<feature type="transmembrane region" description="Helical" evidence="6">
    <location>
        <begin position="166"/>
        <end position="189"/>
    </location>
</feature>
<evidence type="ECO:0000256" key="5">
    <source>
        <dbReference type="ARBA" id="ARBA00023136"/>
    </source>
</evidence>
<comment type="caution">
    <text evidence="7">The sequence shown here is derived from an EMBL/GenBank/DDBJ whole genome shotgun (WGS) entry which is preliminary data.</text>
</comment>
<comment type="subcellular location">
    <subcellularLocation>
        <location evidence="1">Membrane</location>
        <topology evidence="1">Multi-pass membrane protein</topology>
    </subcellularLocation>
</comment>
<keyword evidence="4 6" id="KW-1133">Transmembrane helix</keyword>
<organism evidence="7 8">
    <name type="scientific">Desulfobaculum xiamenense</name>
    <dbReference type="NCBI Taxonomy" id="995050"/>
    <lineage>
        <taxon>Bacteria</taxon>
        <taxon>Pseudomonadati</taxon>
        <taxon>Thermodesulfobacteriota</taxon>
        <taxon>Desulfovibrionia</taxon>
        <taxon>Desulfovibrionales</taxon>
        <taxon>Desulfovibrionaceae</taxon>
        <taxon>Desulfobaculum</taxon>
    </lineage>
</organism>